<organism evidence="1 2">
    <name type="scientific">Intestinicryptomonas porci</name>
    <dbReference type="NCBI Taxonomy" id="2926320"/>
    <lineage>
        <taxon>Bacteria</taxon>
        <taxon>Pseudomonadati</taxon>
        <taxon>Verrucomicrobiota</taxon>
        <taxon>Opitutia</taxon>
        <taxon>Opitutales</taxon>
        <taxon>Intestinicryptomonaceae</taxon>
        <taxon>Intestinicryptomonas</taxon>
    </lineage>
</organism>
<dbReference type="EMBL" id="JALBUT010000001">
    <property type="protein sequence ID" value="MDX8414704.1"/>
    <property type="molecule type" value="Genomic_DNA"/>
</dbReference>
<reference evidence="1 2" key="1">
    <citation type="submission" date="2022-03" db="EMBL/GenBank/DDBJ databases">
        <title>Novel taxa within the pig intestine.</title>
        <authorList>
            <person name="Wylensek D."/>
            <person name="Bishof K."/>
            <person name="Afrizal A."/>
            <person name="Clavel T."/>
        </authorList>
    </citation>
    <scope>NUCLEOTIDE SEQUENCE [LARGE SCALE GENOMIC DNA]</scope>
    <source>
        <strain evidence="1 2">CLA-KB-P66</strain>
    </source>
</reference>
<evidence type="ECO:0000313" key="1">
    <source>
        <dbReference type="EMBL" id="MDX8414704.1"/>
    </source>
</evidence>
<dbReference type="Proteomes" id="UP001275932">
    <property type="component" value="Unassembled WGS sequence"/>
</dbReference>
<protein>
    <submittedName>
        <fullName evidence="1">Uncharacterized protein</fullName>
    </submittedName>
</protein>
<proteinExistence type="predicted"/>
<keyword evidence="2" id="KW-1185">Reference proteome</keyword>
<sequence length="148" mass="15970">MTTKSEIEKLQEAVGRRLLLAGDFATANIYLESAKPGNLKSGNSACGVKITVRVPMPQSASKYAAGPVFSKVDLQILIERDDAVAKHTPSIASIAESVTLALHNWTAPADCGYGKVRISEQHPWQRVENKNMQTSAMLVNFSTQSVLG</sequence>
<dbReference type="RefSeq" id="WP_370396154.1">
    <property type="nucleotide sequence ID" value="NZ_JALBUT010000001.1"/>
</dbReference>
<accession>A0ABU4WH07</accession>
<gene>
    <name evidence="1" type="ORF">MOX91_00695</name>
</gene>
<name>A0ABU4WH07_9BACT</name>
<comment type="caution">
    <text evidence="1">The sequence shown here is derived from an EMBL/GenBank/DDBJ whole genome shotgun (WGS) entry which is preliminary data.</text>
</comment>
<evidence type="ECO:0000313" key="2">
    <source>
        <dbReference type="Proteomes" id="UP001275932"/>
    </source>
</evidence>